<reference evidence="3" key="1">
    <citation type="journal article" date="2019" name="Int. J. Syst. Evol. Microbiol.">
        <title>The Global Catalogue of Microorganisms (GCM) 10K type strain sequencing project: providing services to taxonomists for standard genome sequencing and annotation.</title>
        <authorList>
            <consortium name="The Broad Institute Genomics Platform"/>
            <consortium name="The Broad Institute Genome Sequencing Center for Infectious Disease"/>
            <person name="Wu L."/>
            <person name="Ma J."/>
        </authorList>
    </citation>
    <scope>NUCLEOTIDE SEQUENCE [LARGE SCALE GENOMIC DNA]</scope>
    <source>
        <strain evidence="3">CGMCC 4.7237</strain>
    </source>
</reference>
<gene>
    <name evidence="2" type="ORF">ACFO3J_02150</name>
</gene>
<dbReference type="EMBL" id="JBHSBB010000003">
    <property type="protein sequence ID" value="MFC4030268.1"/>
    <property type="molecule type" value="Genomic_DNA"/>
</dbReference>
<feature type="compositionally biased region" description="Pro residues" evidence="1">
    <location>
        <begin position="1"/>
        <end position="18"/>
    </location>
</feature>
<evidence type="ECO:0000256" key="1">
    <source>
        <dbReference type="SAM" id="MobiDB-lite"/>
    </source>
</evidence>
<evidence type="ECO:0000313" key="2">
    <source>
        <dbReference type="EMBL" id="MFC4030268.1"/>
    </source>
</evidence>
<protein>
    <submittedName>
        <fullName evidence="2">Uncharacterized protein</fullName>
    </submittedName>
</protein>
<proteinExistence type="predicted"/>
<evidence type="ECO:0000313" key="3">
    <source>
        <dbReference type="Proteomes" id="UP001595765"/>
    </source>
</evidence>
<keyword evidence="3" id="KW-1185">Reference proteome</keyword>
<feature type="region of interest" description="Disordered" evidence="1">
    <location>
        <begin position="1"/>
        <end position="25"/>
    </location>
</feature>
<dbReference type="RefSeq" id="WP_386425448.1">
    <property type="nucleotide sequence ID" value="NZ_JBHSBB010000003.1"/>
</dbReference>
<comment type="caution">
    <text evidence="2">The sequence shown here is derived from an EMBL/GenBank/DDBJ whole genome shotgun (WGS) entry which is preliminary data.</text>
</comment>
<name>A0ABV8HGR4_9ACTN</name>
<dbReference type="Proteomes" id="UP001595765">
    <property type="component" value="Unassembled WGS sequence"/>
</dbReference>
<sequence length="137" mass="14963">MTDHPTPPNYPDPPGPLDPPDRRVCGDRAHLPTRLVLLALRLAPSREGQREDVQRELRCVMEEAHAGAHHGFAMELDGVDTGSVWTRWLAGEEPGDVVVLADCNAARADGMDACGEFAGHPGAHSWELDDPWRATRA</sequence>
<organism evidence="2 3">
    <name type="scientific">Streptomyces polygonati</name>
    <dbReference type="NCBI Taxonomy" id="1617087"/>
    <lineage>
        <taxon>Bacteria</taxon>
        <taxon>Bacillati</taxon>
        <taxon>Actinomycetota</taxon>
        <taxon>Actinomycetes</taxon>
        <taxon>Kitasatosporales</taxon>
        <taxon>Streptomycetaceae</taxon>
        <taxon>Streptomyces</taxon>
    </lineage>
</organism>
<accession>A0ABV8HGR4</accession>